<dbReference type="Ensembl" id="ENSPSTT00000015316.1">
    <property type="protein sequence ID" value="ENSPSTP00000014598.1"/>
    <property type="gene ID" value="ENSPSTG00000010333.1"/>
</dbReference>
<keyword evidence="4" id="KW-1185">Reference proteome</keyword>
<dbReference type="Proteomes" id="UP000694428">
    <property type="component" value="Unplaced"/>
</dbReference>
<reference evidence="3" key="1">
    <citation type="submission" date="2025-08" db="UniProtKB">
        <authorList>
            <consortium name="Ensembl"/>
        </authorList>
    </citation>
    <scope>IDENTIFICATION</scope>
</reference>
<dbReference type="Pfam" id="PF21336">
    <property type="entry name" value="ANM3_zf-C2H2"/>
    <property type="match status" value="1"/>
</dbReference>
<protein>
    <recommendedName>
        <fullName evidence="2">Protein arginine N-methyltransferase 3 C2H2 zinc finger domain-containing protein</fullName>
    </recommendedName>
</protein>
<dbReference type="InterPro" id="IPR049009">
    <property type="entry name" value="ANM3_Znf-C2H2"/>
</dbReference>
<dbReference type="AlphaFoldDB" id="A0A8C9FG68"/>
<name>A0A8C9FG68_PAVCR</name>
<evidence type="ECO:0000259" key="2">
    <source>
        <dbReference type="Pfam" id="PF21336"/>
    </source>
</evidence>
<accession>A0A8C9FG68</accession>
<reference evidence="3" key="2">
    <citation type="submission" date="2025-09" db="UniProtKB">
        <authorList>
            <consortium name="Ensembl"/>
        </authorList>
    </citation>
    <scope>IDENTIFICATION</scope>
</reference>
<dbReference type="InterPro" id="IPR036236">
    <property type="entry name" value="Znf_C2H2_sf"/>
</dbReference>
<feature type="compositionally biased region" description="Acidic residues" evidence="1">
    <location>
        <begin position="44"/>
        <end position="60"/>
    </location>
</feature>
<feature type="region of interest" description="Disordered" evidence="1">
    <location>
        <begin position="39"/>
        <end position="60"/>
    </location>
</feature>
<proteinExistence type="predicted"/>
<evidence type="ECO:0000313" key="3">
    <source>
        <dbReference type="Ensembl" id="ENSPSTP00000014598.1"/>
    </source>
</evidence>
<evidence type="ECO:0000256" key="1">
    <source>
        <dbReference type="SAM" id="MobiDB-lite"/>
    </source>
</evidence>
<evidence type="ECO:0000313" key="4">
    <source>
        <dbReference type="Proteomes" id="UP000694428"/>
    </source>
</evidence>
<sequence length="145" mass="16054">MGSRVEGAARPGGFSARAPSFSLFILSVSKGHCSVPAGPARDDEMAELSEGEEAWEEEEQGAGEGLRARCLFCDRWFCSPEDVFCHCTTEHQFNVRDVVRKHAVSFSALKPMPAYLNSLSTPLPWDGEEYLKPQLEDDLLLQFGN</sequence>
<dbReference type="SUPFAM" id="SSF57667">
    <property type="entry name" value="beta-beta-alpha zinc fingers"/>
    <property type="match status" value="1"/>
</dbReference>
<feature type="domain" description="Protein arginine N-methyltransferase 3 C2H2 zinc finger" evidence="2">
    <location>
        <begin position="69"/>
        <end position="86"/>
    </location>
</feature>
<organism evidence="3 4">
    <name type="scientific">Pavo cristatus</name>
    <name type="common">Indian peafowl</name>
    <name type="synonym">Blue peafowl</name>
    <dbReference type="NCBI Taxonomy" id="9049"/>
    <lineage>
        <taxon>Eukaryota</taxon>
        <taxon>Metazoa</taxon>
        <taxon>Chordata</taxon>
        <taxon>Craniata</taxon>
        <taxon>Vertebrata</taxon>
        <taxon>Euteleostomi</taxon>
        <taxon>Archelosauria</taxon>
        <taxon>Archosauria</taxon>
        <taxon>Dinosauria</taxon>
        <taxon>Saurischia</taxon>
        <taxon>Theropoda</taxon>
        <taxon>Coelurosauria</taxon>
        <taxon>Aves</taxon>
        <taxon>Neognathae</taxon>
        <taxon>Galloanserae</taxon>
        <taxon>Galliformes</taxon>
        <taxon>Phasianidae</taxon>
        <taxon>Phasianinae</taxon>
        <taxon>Pavo</taxon>
    </lineage>
</organism>